<keyword evidence="3" id="KW-0067">ATP-binding</keyword>
<dbReference type="SUPFAM" id="SSF52540">
    <property type="entry name" value="P-loop containing nucleoside triphosphate hydrolases"/>
    <property type="match status" value="1"/>
</dbReference>
<keyword evidence="1" id="KW-0813">Transport</keyword>
<organism evidence="5 6">
    <name type="scientific">Geotalea uraniireducens (strain Rf4)</name>
    <name type="common">Geobacter uraniireducens</name>
    <dbReference type="NCBI Taxonomy" id="351605"/>
    <lineage>
        <taxon>Bacteria</taxon>
        <taxon>Pseudomonadati</taxon>
        <taxon>Thermodesulfobacteriota</taxon>
        <taxon>Desulfuromonadia</taxon>
        <taxon>Geobacterales</taxon>
        <taxon>Geobacteraceae</taxon>
        <taxon>Geotalea</taxon>
    </lineage>
</organism>
<dbReference type="GO" id="GO:0016887">
    <property type="term" value="F:ATP hydrolysis activity"/>
    <property type="evidence" value="ECO:0007669"/>
    <property type="project" value="InterPro"/>
</dbReference>
<evidence type="ECO:0000313" key="5">
    <source>
        <dbReference type="EMBL" id="ABQ26849.1"/>
    </source>
</evidence>
<dbReference type="SMART" id="SM00382">
    <property type="entry name" value="AAA"/>
    <property type="match status" value="1"/>
</dbReference>
<dbReference type="Proteomes" id="UP000006695">
    <property type="component" value="Chromosome"/>
</dbReference>
<dbReference type="CDD" id="cd03230">
    <property type="entry name" value="ABC_DR_subfamily_A"/>
    <property type="match status" value="1"/>
</dbReference>
<gene>
    <name evidence="5" type="ordered locus">Gura_2675</name>
</gene>
<evidence type="ECO:0000256" key="1">
    <source>
        <dbReference type="ARBA" id="ARBA00022448"/>
    </source>
</evidence>
<keyword evidence="6" id="KW-1185">Reference proteome</keyword>
<dbReference type="InterPro" id="IPR027417">
    <property type="entry name" value="P-loop_NTPase"/>
</dbReference>
<evidence type="ECO:0000259" key="4">
    <source>
        <dbReference type="PROSITE" id="PS50893"/>
    </source>
</evidence>
<dbReference type="OrthoDB" id="9805130at2"/>
<dbReference type="Gene3D" id="3.40.50.300">
    <property type="entry name" value="P-loop containing nucleotide triphosphate hydrolases"/>
    <property type="match status" value="1"/>
</dbReference>
<keyword evidence="2" id="KW-0547">Nucleotide-binding</keyword>
<dbReference type="GO" id="GO:0005524">
    <property type="term" value="F:ATP binding"/>
    <property type="evidence" value="ECO:0007669"/>
    <property type="project" value="UniProtKB-KW"/>
</dbReference>
<dbReference type="HOGENOM" id="CLU_000604_1_2_7"/>
<dbReference type="InterPro" id="IPR003439">
    <property type="entry name" value="ABC_transporter-like_ATP-bd"/>
</dbReference>
<dbReference type="PANTHER" id="PTHR42939:SF1">
    <property type="entry name" value="ABC TRANSPORTER ATP-BINDING PROTEIN ALBC-RELATED"/>
    <property type="match status" value="1"/>
</dbReference>
<name>A5G4Y1_GEOUR</name>
<evidence type="ECO:0000256" key="2">
    <source>
        <dbReference type="ARBA" id="ARBA00022741"/>
    </source>
</evidence>
<evidence type="ECO:0000256" key="3">
    <source>
        <dbReference type="ARBA" id="ARBA00022840"/>
    </source>
</evidence>
<dbReference type="RefSeq" id="WP_011939526.1">
    <property type="nucleotide sequence ID" value="NC_009483.1"/>
</dbReference>
<dbReference type="AlphaFoldDB" id="A5G4Y1"/>
<dbReference type="PANTHER" id="PTHR42939">
    <property type="entry name" value="ABC TRANSPORTER ATP-BINDING PROTEIN ALBC-RELATED"/>
    <property type="match status" value="1"/>
</dbReference>
<dbReference type="PROSITE" id="PS50893">
    <property type="entry name" value="ABC_TRANSPORTER_2"/>
    <property type="match status" value="1"/>
</dbReference>
<dbReference type="STRING" id="351605.Gura_2675"/>
<accession>A5G4Y1</accession>
<proteinExistence type="predicted"/>
<protein>
    <submittedName>
        <fullName evidence="5">ABC transporter related protein</fullName>
    </submittedName>
</protein>
<dbReference type="EMBL" id="CP000698">
    <property type="protein sequence ID" value="ABQ26849.1"/>
    <property type="molecule type" value="Genomic_DNA"/>
</dbReference>
<dbReference type="InterPro" id="IPR003593">
    <property type="entry name" value="AAA+_ATPase"/>
</dbReference>
<evidence type="ECO:0000313" key="6">
    <source>
        <dbReference type="Proteomes" id="UP000006695"/>
    </source>
</evidence>
<dbReference type="InterPro" id="IPR051782">
    <property type="entry name" value="ABC_Transporter_VariousFunc"/>
</dbReference>
<sequence length="247" mass="27354">MIKFAGVSKEFKEGVTAKRVKALVNLSLEIEQGEIFGFLGPNGAGKSTAIKILINLIYPDSGQATIMDTDVGDKNVRRFVGYLPENPYFYDYLTAEELLWFGGKSSGMAKDEILERSNLLLDKVQLLEARKRPLRTYSKGMVQRAGLALALIHNPKVVILDEPMSGLDPIGRKMVGDIILEIKGEGKTVFFSSHILSDVERFCDQIGIIVGGRLRRTSSVADVLKHGETLEDVFMREVHAAGLKEVR</sequence>
<dbReference type="KEGG" id="gur:Gura_2675"/>
<reference evidence="5 6" key="1">
    <citation type="submission" date="2007-05" db="EMBL/GenBank/DDBJ databases">
        <title>Complete sequence of Geobacter uraniireducens Rf4.</title>
        <authorList>
            <consortium name="US DOE Joint Genome Institute"/>
            <person name="Copeland A."/>
            <person name="Lucas S."/>
            <person name="Lapidus A."/>
            <person name="Barry K."/>
            <person name="Detter J.C."/>
            <person name="Glavina del Rio T."/>
            <person name="Hammon N."/>
            <person name="Israni S."/>
            <person name="Dalin E."/>
            <person name="Tice H."/>
            <person name="Pitluck S."/>
            <person name="Chertkov O."/>
            <person name="Brettin T."/>
            <person name="Bruce D."/>
            <person name="Han C."/>
            <person name="Schmutz J."/>
            <person name="Larimer F."/>
            <person name="Land M."/>
            <person name="Hauser L."/>
            <person name="Kyrpides N."/>
            <person name="Mikhailova N."/>
            <person name="Shelobolina E."/>
            <person name="Aklujkar M."/>
            <person name="Lovley D."/>
            <person name="Richardson P."/>
        </authorList>
    </citation>
    <scope>NUCLEOTIDE SEQUENCE [LARGE SCALE GENOMIC DNA]</scope>
    <source>
        <strain evidence="5 6">Rf4</strain>
    </source>
</reference>
<dbReference type="Pfam" id="PF00005">
    <property type="entry name" value="ABC_tran"/>
    <property type="match status" value="1"/>
</dbReference>
<feature type="domain" description="ABC transporter" evidence="4">
    <location>
        <begin position="2"/>
        <end position="236"/>
    </location>
</feature>